<keyword evidence="3" id="KW-1185">Reference proteome</keyword>
<gene>
    <name evidence="2" type="ORF">CHC_T00000051001</name>
</gene>
<dbReference type="Gramene" id="CDF38041">
    <property type="protein sequence ID" value="CDF38041"/>
    <property type="gene ID" value="CHC_T00000051001"/>
</dbReference>
<proteinExistence type="predicted"/>
<feature type="region of interest" description="Disordered" evidence="1">
    <location>
        <begin position="37"/>
        <end position="64"/>
    </location>
</feature>
<dbReference type="AlphaFoldDB" id="R7QKP8"/>
<accession>R7QKP8</accession>
<organism evidence="2 3">
    <name type="scientific">Chondrus crispus</name>
    <name type="common">Carrageen Irish moss</name>
    <name type="synonym">Polymorpha crispa</name>
    <dbReference type="NCBI Taxonomy" id="2769"/>
    <lineage>
        <taxon>Eukaryota</taxon>
        <taxon>Rhodophyta</taxon>
        <taxon>Florideophyceae</taxon>
        <taxon>Rhodymeniophycidae</taxon>
        <taxon>Gigartinales</taxon>
        <taxon>Gigartinaceae</taxon>
        <taxon>Chondrus</taxon>
    </lineage>
</organism>
<evidence type="ECO:0000313" key="2">
    <source>
        <dbReference type="EMBL" id="CDF38041.1"/>
    </source>
</evidence>
<dbReference type="Proteomes" id="UP000012073">
    <property type="component" value="Unassembled WGS sequence"/>
</dbReference>
<evidence type="ECO:0000256" key="1">
    <source>
        <dbReference type="SAM" id="MobiDB-lite"/>
    </source>
</evidence>
<sequence>MANHLSTVREIGTFSKIVPLSYLSTPHNCGSPISRIGGAGGQRAEGSATASHTKGFTQHTAHSTQHTHKLSYRCRCGRLDVWIPAPVSKEGRNDPAISVASPTASRAHGTCVHFLSCPLSSSFSQKMVIWGTRIETTSLRQPA</sequence>
<dbReference type="KEGG" id="ccp:CHC_T00000051001"/>
<dbReference type="GeneID" id="17325636"/>
<dbReference type="EMBL" id="HG001894">
    <property type="protein sequence ID" value="CDF38041.1"/>
    <property type="molecule type" value="Genomic_DNA"/>
</dbReference>
<reference evidence="3" key="1">
    <citation type="journal article" date="2013" name="Proc. Natl. Acad. Sci. U.S.A.">
        <title>Genome structure and metabolic features in the red seaweed Chondrus crispus shed light on evolution of the Archaeplastida.</title>
        <authorList>
            <person name="Collen J."/>
            <person name="Porcel B."/>
            <person name="Carre W."/>
            <person name="Ball S.G."/>
            <person name="Chaparro C."/>
            <person name="Tonon T."/>
            <person name="Barbeyron T."/>
            <person name="Michel G."/>
            <person name="Noel B."/>
            <person name="Valentin K."/>
            <person name="Elias M."/>
            <person name="Artiguenave F."/>
            <person name="Arun A."/>
            <person name="Aury J.M."/>
            <person name="Barbosa-Neto J.F."/>
            <person name="Bothwell J.H."/>
            <person name="Bouget F.Y."/>
            <person name="Brillet L."/>
            <person name="Cabello-Hurtado F."/>
            <person name="Capella-Gutierrez S."/>
            <person name="Charrier B."/>
            <person name="Cladiere L."/>
            <person name="Cock J.M."/>
            <person name="Coelho S.M."/>
            <person name="Colleoni C."/>
            <person name="Czjzek M."/>
            <person name="Da Silva C."/>
            <person name="Delage L."/>
            <person name="Denoeud F."/>
            <person name="Deschamps P."/>
            <person name="Dittami S.M."/>
            <person name="Gabaldon T."/>
            <person name="Gachon C.M."/>
            <person name="Groisillier A."/>
            <person name="Herve C."/>
            <person name="Jabbari K."/>
            <person name="Katinka M."/>
            <person name="Kloareg B."/>
            <person name="Kowalczyk N."/>
            <person name="Labadie K."/>
            <person name="Leblanc C."/>
            <person name="Lopez P.J."/>
            <person name="McLachlan D.H."/>
            <person name="Meslet-Cladiere L."/>
            <person name="Moustafa A."/>
            <person name="Nehr Z."/>
            <person name="Nyvall Collen P."/>
            <person name="Panaud O."/>
            <person name="Partensky F."/>
            <person name="Poulain J."/>
            <person name="Rensing S.A."/>
            <person name="Rousvoal S."/>
            <person name="Samson G."/>
            <person name="Symeonidi A."/>
            <person name="Weissenbach J."/>
            <person name="Zambounis A."/>
            <person name="Wincker P."/>
            <person name="Boyen C."/>
        </authorList>
    </citation>
    <scope>NUCLEOTIDE SEQUENCE [LARGE SCALE GENOMIC DNA]</scope>
    <source>
        <strain evidence="3">cv. Stackhouse</strain>
    </source>
</reference>
<name>R7QKP8_CHOCR</name>
<protein>
    <submittedName>
        <fullName evidence="2">Uncharacterized protein</fullName>
    </submittedName>
</protein>
<evidence type="ECO:0000313" key="3">
    <source>
        <dbReference type="Proteomes" id="UP000012073"/>
    </source>
</evidence>
<dbReference type="RefSeq" id="XP_005717910.1">
    <property type="nucleotide sequence ID" value="XM_005717853.1"/>
</dbReference>